<gene>
    <name evidence="1" type="ORF">X975_15083</name>
</gene>
<protein>
    <submittedName>
        <fullName evidence="1">DNA polymerase subunit gamma-1</fullName>
    </submittedName>
</protein>
<dbReference type="STRING" id="407821.A0A087UN57"/>
<reference evidence="1 2" key="1">
    <citation type="submission" date="2013-11" db="EMBL/GenBank/DDBJ databases">
        <title>Genome sequencing of Stegodyphus mimosarum.</title>
        <authorList>
            <person name="Bechsgaard J."/>
        </authorList>
    </citation>
    <scope>NUCLEOTIDE SEQUENCE [LARGE SCALE GENOMIC DNA]</scope>
</reference>
<dbReference type="OrthoDB" id="5588663at2759"/>
<dbReference type="AlphaFoldDB" id="A0A087UN57"/>
<proteinExistence type="predicted"/>
<name>A0A087UN57_STEMI</name>
<accession>A0A087UN57</accession>
<dbReference type="EMBL" id="KK120670">
    <property type="protein sequence ID" value="KFM78796.1"/>
    <property type="molecule type" value="Genomic_DNA"/>
</dbReference>
<evidence type="ECO:0000313" key="2">
    <source>
        <dbReference type="Proteomes" id="UP000054359"/>
    </source>
</evidence>
<sequence>MSSAYLPVNQNWERYLHEAQSTYDDLQQELKHSLIHLANDACSLLHNDL</sequence>
<keyword evidence="2" id="KW-1185">Reference proteome</keyword>
<evidence type="ECO:0000313" key="1">
    <source>
        <dbReference type="EMBL" id="KFM78796.1"/>
    </source>
</evidence>
<organism evidence="1 2">
    <name type="scientific">Stegodyphus mimosarum</name>
    <name type="common">African social velvet spider</name>
    <dbReference type="NCBI Taxonomy" id="407821"/>
    <lineage>
        <taxon>Eukaryota</taxon>
        <taxon>Metazoa</taxon>
        <taxon>Ecdysozoa</taxon>
        <taxon>Arthropoda</taxon>
        <taxon>Chelicerata</taxon>
        <taxon>Arachnida</taxon>
        <taxon>Araneae</taxon>
        <taxon>Araneomorphae</taxon>
        <taxon>Entelegynae</taxon>
        <taxon>Eresoidea</taxon>
        <taxon>Eresidae</taxon>
        <taxon>Stegodyphus</taxon>
    </lineage>
</organism>
<feature type="non-terminal residue" evidence="1">
    <location>
        <position position="49"/>
    </location>
</feature>
<dbReference type="Proteomes" id="UP000054359">
    <property type="component" value="Unassembled WGS sequence"/>
</dbReference>